<dbReference type="EMBL" id="JARKHS020022278">
    <property type="protein sequence ID" value="KAK8769683.1"/>
    <property type="molecule type" value="Genomic_DNA"/>
</dbReference>
<evidence type="ECO:0000313" key="1">
    <source>
        <dbReference type="EMBL" id="KAK8769683.1"/>
    </source>
</evidence>
<reference evidence="1 2" key="1">
    <citation type="journal article" date="2023" name="Arcadia Sci">
        <title>De novo assembly of a long-read Amblyomma americanum tick genome.</title>
        <authorList>
            <person name="Chou S."/>
            <person name="Poskanzer K.E."/>
            <person name="Rollins M."/>
            <person name="Thuy-Boun P.S."/>
        </authorList>
    </citation>
    <scope>NUCLEOTIDE SEQUENCE [LARGE SCALE GENOMIC DNA]</scope>
    <source>
        <strain evidence="1">F_SG_1</strain>
        <tissue evidence="1">Salivary glands</tissue>
    </source>
</reference>
<dbReference type="AlphaFoldDB" id="A0AAQ4E4Q9"/>
<organism evidence="1 2">
    <name type="scientific">Amblyomma americanum</name>
    <name type="common">Lone star tick</name>
    <dbReference type="NCBI Taxonomy" id="6943"/>
    <lineage>
        <taxon>Eukaryota</taxon>
        <taxon>Metazoa</taxon>
        <taxon>Ecdysozoa</taxon>
        <taxon>Arthropoda</taxon>
        <taxon>Chelicerata</taxon>
        <taxon>Arachnida</taxon>
        <taxon>Acari</taxon>
        <taxon>Parasitiformes</taxon>
        <taxon>Ixodida</taxon>
        <taxon>Ixodoidea</taxon>
        <taxon>Ixodidae</taxon>
        <taxon>Amblyomminae</taxon>
        <taxon>Amblyomma</taxon>
    </lineage>
</organism>
<feature type="non-terminal residue" evidence="1">
    <location>
        <position position="1"/>
    </location>
</feature>
<gene>
    <name evidence="1" type="ORF">V5799_013852</name>
</gene>
<proteinExistence type="predicted"/>
<keyword evidence="2" id="KW-1185">Reference proteome</keyword>
<comment type="caution">
    <text evidence="1">The sequence shown here is derived from an EMBL/GenBank/DDBJ whole genome shotgun (WGS) entry which is preliminary data.</text>
</comment>
<name>A0AAQ4E4Q9_AMBAM</name>
<evidence type="ECO:0000313" key="2">
    <source>
        <dbReference type="Proteomes" id="UP001321473"/>
    </source>
</evidence>
<protein>
    <submittedName>
        <fullName evidence="1">Uncharacterized protein</fullName>
    </submittedName>
</protein>
<dbReference type="Proteomes" id="UP001321473">
    <property type="component" value="Unassembled WGS sequence"/>
</dbReference>
<accession>A0AAQ4E4Q9</accession>
<sequence length="91" mass="10334">QPYRIPFLALQVLQGCVFPLLWTHDDLVTLFSSLELDDNVRAVFVLRCYPVACNITALFNSQEIPCLKRAGVSTHLFLSQCLPSHCFLRLP</sequence>